<dbReference type="Pfam" id="PF00171">
    <property type="entry name" value="Aldedh"/>
    <property type="match status" value="1"/>
</dbReference>
<sequence length="483" mass="51598">MSLDLARPELLEPRALIAGAWIAGQNRSDVTNPATGEVIAHAADLTAAEMRQAIDAAHDAGPAWAARTARERADILMRWHDLMLDNQEDLARILTAEMGKPIAEARGEIAYGASFIRWFAEEGRRVYGDIIPGHQPDKRIMVLKQPIGVVGSITPWNFPNAMIARKVAPALAAGCTFVGRPAESTPLSATAMARLGHEAGLPDGVLNIVTGSDSAGLGAELCRNPKVRKLTFTGSTEVGRILMRQCAQNITKLSLELGGNAPFIVFDDADLEAAVQGAIMAKYRNGGQTCVCANRIYVQDGLHDAFVERLGEAVAAMKVGPGLDETNQIGPLIDQPAMDKVQAHLDDAVGRGARLVAGGRRSDQGPLYFEPTVLADIQPGTRLLAEETFGPIAPVVRFHSETEVIAMANATEFGLAAYFYTRDLGRSWRVAEALEYGIVGLNTGLISTAEAPFGGVKASGLGREGSRYGIDDFLEIKYLCAAV</sequence>
<dbReference type="NCBIfam" id="TIGR01780">
    <property type="entry name" value="SSADH"/>
    <property type="match status" value="1"/>
</dbReference>
<dbReference type="Gene3D" id="3.40.309.10">
    <property type="entry name" value="Aldehyde Dehydrogenase, Chain A, domain 2"/>
    <property type="match status" value="1"/>
</dbReference>
<evidence type="ECO:0000256" key="3">
    <source>
        <dbReference type="PROSITE-ProRule" id="PRU10007"/>
    </source>
</evidence>
<dbReference type="InterPro" id="IPR010102">
    <property type="entry name" value="Succ_semiAld_DH"/>
</dbReference>
<dbReference type="PROSITE" id="PS00687">
    <property type="entry name" value="ALDEHYDE_DEHYDR_GLU"/>
    <property type="match status" value="1"/>
</dbReference>
<organism evidence="6 7">
    <name type="scientific">Spiribacter onubensis</name>
    <dbReference type="NCBI Taxonomy" id="3122420"/>
    <lineage>
        <taxon>Bacteria</taxon>
        <taxon>Pseudomonadati</taxon>
        <taxon>Pseudomonadota</taxon>
        <taxon>Gammaproteobacteria</taxon>
        <taxon>Chromatiales</taxon>
        <taxon>Ectothiorhodospiraceae</taxon>
        <taxon>Spiribacter</taxon>
    </lineage>
</organism>
<comment type="caution">
    <text evidence="6">The sequence shown here is derived from an EMBL/GenBank/DDBJ whole genome shotgun (WGS) entry which is preliminary data.</text>
</comment>
<accession>A0ABV3SCK0</accession>
<dbReference type="EMBL" id="JBAKFJ010000001">
    <property type="protein sequence ID" value="MEX0386749.1"/>
    <property type="molecule type" value="Genomic_DNA"/>
</dbReference>
<dbReference type="CDD" id="cd07103">
    <property type="entry name" value="ALDH_F5_SSADH_GabD"/>
    <property type="match status" value="1"/>
</dbReference>
<dbReference type="InterPro" id="IPR016163">
    <property type="entry name" value="Ald_DH_C"/>
</dbReference>
<dbReference type="EC" id="1.2.1.-" evidence="6"/>
<name>A0ABV3SCK0_9GAMM</name>
<dbReference type="RefSeq" id="WP_367967211.1">
    <property type="nucleotide sequence ID" value="NZ_JBAKFJ010000001.1"/>
</dbReference>
<dbReference type="PROSITE" id="PS00070">
    <property type="entry name" value="ALDEHYDE_DEHYDR_CYS"/>
    <property type="match status" value="1"/>
</dbReference>
<dbReference type="PANTHER" id="PTHR43353:SF5">
    <property type="entry name" value="SUCCINATE-SEMIALDEHYDE DEHYDROGENASE, MITOCHONDRIAL"/>
    <property type="match status" value="1"/>
</dbReference>
<dbReference type="PANTHER" id="PTHR43353">
    <property type="entry name" value="SUCCINATE-SEMIALDEHYDE DEHYDROGENASE, MITOCHONDRIAL"/>
    <property type="match status" value="1"/>
</dbReference>
<dbReference type="GO" id="GO:0016491">
    <property type="term" value="F:oxidoreductase activity"/>
    <property type="evidence" value="ECO:0007669"/>
    <property type="project" value="UniProtKB-KW"/>
</dbReference>
<dbReference type="InterPro" id="IPR016161">
    <property type="entry name" value="Ald_DH/histidinol_DH"/>
</dbReference>
<evidence type="ECO:0000256" key="4">
    <source>
        <dbReference type="RuleBase" id="RU003345"/>
    </source>
</evidence>
<evidence type="ECO:0000256" key="2">
    <source>
        <dbReference type="ARBA" id="ARBA00023002"/>
    </source>
</evidence>
<dbReference type="InterPro" id="IPR015590">
    <property type="entry name" value="Aldehyde_DH_dom"/>
</dbReference>
<dbReference type="Proteomes" id="UP001556653">
    <property type="component" value="Unassembled WGS sequence"/>
</dbReference>
<dbReference type="Gene3D" id="3.40.605.10">
    <property type="entry name" value="Aldehyde Dehydrogenase, Chain A, domain 1"/>
    <property type="match status" value="1"/>
</dbReference>
<feature type="domain" description="Aldehyde dehydrogenase" evidence="5">
    <location>
        <begin position="21"/>
        <end position="478"/>
    </location>
</feature>
<protein>
    <submittedName>
        <fullName evidence="6">NAD-dependent succinate-semialdehyde dehydrogenase</fullName>
        <ecNumber evidence="6">1.2.1.-</ecNumber>
    </submittedName>
</protein>
<dbReference type="InterPro" id="IPR029510">
    <property type="entry name" value="Ald_DH_CS_GLU"/>
</dbReference>
<dbReference type="InterPro" id="IPR016160">
    <property type="entry name" value="Ald_DH_CS_CYS"/>
</dbReference>
<evidence type="ECO:0000313" key="7">
    <source>
        <dbReference type="Proteomes" id="UP001556653"/>
    </source>
</evidence>
<keyword evidence="7" id="KW-1185">Reference proteome</keyword>
<feature type="active site" evidence="3">
    <location>
        <position position="256"/>
    </location>
</feature>
<dbReference type="SUPFAM" id="SSF53720">
    <property type="entry name" value="ALDH-like"/>
    <property type="match status" value="1"/>
</dbReference>
<gene>
    <name evidence="6" type="ORF">V6X64_07090</name>
</gene>
<keyword evidence="2 4" id="KW-0560">Oxidoreductase</keyword>
<evidence type="ECO:0000256" key="1">
    <source>
        <dbReference type="ARBA" id="ARBA00009986"/>
    </source>
</evidence>
<dbReference type="InterPro" id="IPR016162">
    <property type="entry name" value="Ald_DH_N"/>
</dbReference>
<comment type="similarity">
    <text evidence="1 4">Belongs to the aldehyde dehydrogenase family.</text>
</comment>
<evidence type="ECO:0000313" key="6">
    <source>
        <dbReference type="EMBL" id="MEX0386749.1"/>
    </source>
</evidence>
<evidence type="ECO:0000259" key="5">
    <source>
        <dbReference type="Pfam" id="PF00171"/>
    </source>
</evidence>
<proteinExistence type="inferred from homology"/>
<dbReference type="InterPro" id="IPR050740">
    <property type="entry name" value="Aldehyde_DH_Superfamily"/>
</dbReference>
<reference evidence="6 7" key="1">
    <citation type="submission" date="2024-02" db="EMBL/GenBank/DDBJ databases">
        <title>New especies of Spiribacter isolated from saline water.</title>
        <authorList>
            <person name="Leon M.J."/>
            <person name="De La Haba R."/>
            <person name="Sanchez-Porro C."/>
            <person name="Ventosa A."/>
        </authorList>
    </citation>
    <scope>NUCLEOTIDE SEQUENCE [LARGE SCALE GENOMIC DNA]</scope>
    <source>
        <strain evidence="7">ag22IC4-227</strain>
    </source>
</reference>